<dbReference type="RefSeq" id="WP_301219166.1">
    <property type="nucleotide sequence ID" value="NZ_JAROCB010000003.1"/>
</dbReference>
<name>A0ABT8IYV4_9MICO</name>
<reference evidence="1" key="1">
    <citation type="submission" date="2023-03" db="EMBL/GenBank/DDBJ databases">
        <title>MT1 and MT2 Draft Genomes of Novel Species.</title>
        <authorList>
            <person name="Venkateswaran K."/>
        </authorList>
    </citation>
    <scope>NUCLEOTIDE SEQUENCE</scope>
    <source>
        <strain evidence="1">F6_8S_P_1A</strain>
    </source>
</reference>
<dbReference type="EMBL" id="JAROCB010000003">
    <property type="protein sequence ID" value="MDN4597853.1"/>
    <property type="molecule type" value="Genomic_DNA"/>
</dbReference>
<gene>
    <name evidence="1" type="ORF">P5G59_11930</name>
</gene>
<accession>A0ABT8IYV4</accession>
<proteinExistence type="predicted"/>
<evidence type="ECO:0000313" key="2">
    <source>
        <dbReference type="Proteomes" id="UP001174210"/>
    </source>
</evidence>
<dbReference type="Proteomes" id="UP001174210">
    <property type="component" value="Unassembled WGS sequence"/>
</dbReference>
<sequence length="178" mass="20257">MKRPPLSELVVAAAATAMLTATFFSQHPNRLFDRFRAQDKIGFWLPNWRFFAPEPAQNDFHILHRTLSVDGTESEWRETHQTTQRKLAHFVWFPSRRTDKGIFDTTADLMGAIPFGSEAVLRSPAYRTLAAFVLRRIRETSPAPIAGYQFMLASSTGYDGATEPEEILISPFIPLEQQ</sequence>
<protein>
    <submittedName>
        <fullName evidence="1">Uncharacterized protein</fullName>
    </submittedName>
</protein>
<keyword evidence="2" id="KW-1185">Reference proteome</keyword>
<evidence type="ECO:0000313" key="1">
    <source>
        <dbReference type="EMBL" id="MDN4597853.1"/>
    </source>
</evidence>
<comment type="caution">
    <text evidence="1">The sequence shown here is derived from an EMBL/GenBank/DDBJ whole genome shotgun (WGS) entry which is preliminary data.</text>
</comment>
<organism evidence="1 2">
    <name type="scientific">Leifsonia virtsii</name>
    <dbReference type="NCBI Taxonomy" id="3035915"/>
    <lineage>
        <taxon>Bacteria</taxon>
        <taxon>Bacillati</taxon>
        <taxon>Actinomycetota</taxon>
        <taxon>Actinomycetes</taxon>
        <taxon>Micrococcales</taxon>
        <taxon>Microbacteriaceae</taxon>
        <taxon>Leifsonia</taxon>
    </lineage>
</organism>